<protein>
    <submittedName>
        <fullName evidence="3">Conjugal transfer protein</fullName>
    </submittedName>
</protein>
<name>A0ABW0TS48_9BACL</name>
<evidence type="ECO:0000256" key="2">
    <source>
        <dbReference type="SAM" id="Phobius"/>
    </source>
</evidence>
<reference evidence="4" key="1">
    <citation type="journal article" date="2019" name="Int. J. Syst. Evol. Microbiol.">
        <title>The Global Catalogue of Microorganisms (GCM) 10K type strain sequencing project: providing services to taxonomists for standard genome sequencing and annotation.</title>
        <authorList>
            <consortium name="The Broad Institute Genomics Platform"/>
            <consortium name="The Broad Institute Genome Sequencing Center for Infectious Disease"/>
            <person name="Wu L."/>
            <person name="Ma J."/>
        </authorList>
    </citation>
    <scope>NUCLEOTIDE SEQUENCE [LARGE SCALE GENOMIC DNA]</scope>
    <source>
        <strain evidence="4">CGMCC 4.1434</strain>
    </source>
</reference>
<dbReference type="CDD" id="cd16386">
    <property type="entry name" value="TcpC_N"/>
    <property type="match status" value="1"/>
</dbReference>
<dbReference type="EMBL" id="JBHSNO010000016">
    <property type="protein sequence ID" value="MFC5591699.1"/>
    <property type="molecule type" value="Genomic_DNA"/>
</dbReference>
<feature type="compositionally biased region" description="Basic and acidic residues" evidence="1">
    <location>
        <begin position="370"/>
        <end position="386"/>
    </location>
</feature>
<sequence>MGKRLKSSGIQKDGLMKRAIEIFKKSSENEKRKKEIKIREKKSRPKGYRAKRFGAMTFWMLFLFMLLIVFVNVFSSDGISSVTDDSMAGKNKATSPEGIEFAKSFVVTYFNWDIENEKRSERIGRLGTYLPEKLSEKILIDSKKWNSMTTRENIVLMDVEDLEDEKSRITFRARVIFENTVLEKKAESEVAPKPKKVKTAKYISVPVYYDEVENRFIVYDLPSFSYVDEQEARKSIDSETNGLKTATSVSNQNINAFLETFFEAYANDPKDKLTYIVTDPIHQSGLSKTMDFVRLKNTEIFEGKSINENVVQTEVVLADPETGIEFASSYVLVLLEQDKRYTVLHINNKKYIDELKNKQKEGSAQQDVSDDQKPLNKEIEQNDSVK</sequence>
<keyword evidence="2" id="KW-0812">Transmembrane</keyword>
<organism evidence="3 4">
    <name type="scientific">Sporosarcina soli</name>
    <dbReference type="NCBI Taxonomy" id="334736"/>
    <lineage>
        <taxon>Bacteria</taxon>
        <taxon>Bacillati</taxon>
        <taxon>Bacillota</taxon>
        <taxon>Bacilli</taxon>
        <taxon>Bacillales</taxon>
        <taxon>Caryophanaceae</taxon>
        <taxon>Sporosarcina</taxon>
    </lineage>
</organism>
<proteinExistence type="predicted"/>
<dbReference type="CDD" id="cd16428">
    <property type="entry name" value="TcpC_C"/>
    <property type="match status" value="1"/>
</dbReference>
<keyword evidence="2" id="KW-1133">Transmembrane helix</keyword>
<evidence type="ECO:0000256" key="1">
    <source>
        <dbReference type="SAM" id="MobiDB-lite"/>
    </source>
</evidence>
<keyword evidence="4" id="KW-1185">Reference proteome</keyword>
<evidence type="ECO:0000313" key="3">
    <source>
        <dbReference type="EMBL" id="MFC5591699.1"/>
    </source>
</evidence>
<comment type="caution">
    <text evidence="3">The sequence shown here is derived from an EMBL/GenBank/DDBJ whole genome shotgun (WGS) entry which is preliminary data.</text>
</comment>
<feature type="region of interest" description="Disordered" evidence="1">
    <location>
        <begin position="357"/>
        <end position="386"/>
    </location>
</feature>
<evidence type="ECO:0000313" key="4">
    <source>
        <dbReference type="Proteomes" id="UP001596109"/>
    </source>
</evidence>
<dbReference type="InterPro" id="IPR024735">
    <property type="entry name" value="TcpC"/>
</dbReference>
<dbReference type="Gene3D" id="3.10.450.540">
    <property type="match status" value="2"/>
</dbReference>
<feature type="transmembrane region" description="Helical" evidence="2">
    <location>
        <begin position="53"/>
        <end position="74"/>
    </location>
</feature>
<dbReference type="InterPro" id="IPR035628">
    <property type="entry name" value="TcpC_C"/>
</dbReference>
<dbReference type="Pfam" id="PF12642">
    <property type="entry name" value="TpcC"/>
    <property type="match status" value="1"/>
</dbReference>
<accession>A0ABW0TS48</accession>
<keyword evidence="2" id="KW-0472">Membrane</keyword>
<dbReference type="RefSeq" id="WP_381439816.1">
    <property type="nucleotide sequence ID" value="NZ_JBHSNO010000016.1"/>
</dbReference>
<gene>
    <name evidence="3" type="ORF">ACFPRA_22695</name>
</gene>
<dbReference type="Proteomes" id="UP001596109">
    <property type="component" value="Unassembled WGS sequence"/>
</dbReference>